<dbReference type="Proteomes" id="UP000683417">
    <property type="component" value="Unassembled WGS sequence"/>
</dbReference>
<reference evidence="1" key="1">
    <citation type="submission" date="2020-10" db="EMBL/GenBank/DDBJ databases">
        <authorList>
            <person name="Muller C M."/>
        </authorList>
    </citation>
    <scope>NUCLEOTIDE SEQUENCE</scope>
    <source>
        <strain evidence="1">THUN-12</strain>
    </source>
</reference>
<dbReference type="AlphaFoldDB" id="A0A9W4D748"/>
<evidence type="ECO:0000313" key="2">
    <source>
        <dbReference type="Proteomes" id="UP000683417"/>
    </source>
</evidence>
<proteinExistence type="predicted"/>
<evidence type="ECO:0000313" key="1">
    <source>
        <dbReference type="EMBL" id="CAD6505393.1"/>
    </source>
</evidence>
<accession>A0A9W4D748</accession>
<organism evidence="1 2">
    <name type="scientific">Blumeria graminis f. sp. triticale</name>
    <dbReference type="NCBI Taxonomy" id="1689686"/>
    <lineage>
        <taxon>Eukaryota</taxon>
        <taxon>Fungi</taxon>
        <taxon>Dikarya</taxon>
        <taxon>Ascomycota</taxon>
        <taxon>Pezizomycotina</taxon>
        <taxon>Leotiomycetes</taxon>
        <taxon>Erysiphales</taxon>
        <taxon>Erysiphaceae</taxon>
        <taxon>Blumeria</taxon>
    </lineage>
</organism>
<dbReference type="EMBL" id="CAJHIT010000009">
    <property type="protein sequence ID" value="CAD6505393.1"/>
    <property type="molecule type" value="Genomic_DNA"/>
</dbReference>
<comment type="caution">
    <text evidence="1">The sequence shown here is derived from an EMBL/GenBank/DDBJ whole genome shotgun (WGS) entry which is preliminary data.</text>
</comment>
<gene>
    <name evidence="1" type="ORF">BGTH12_LOCUS6751</name>
</gene>
<protein>
    <submittedName>
        <fullName evidence="1">BgTH12-00884</fullName>
    </submittedName>
</protein>
<name>A0A9W4D748_BLUGR</name>
<sequence length="29" mass="3189">MDASAYCSGGLVSATPRILMPDSTYRRLR</sequence>